<dbReference type="Pfam" id="PF00571">
    <property type="entry name" value="CBS"/>
    <property type="match status" value="4"/>
</dbReference>
<proteinExistence type="predicted"/>
<feature type="domain" description="CBS" evidence="4">
    <location>
        <begin position="233"/>
        <end position="289"/>
    </location>
</feature>
<dbReference type="PANTHER" id="PTHR43080">
    <property type="entry name" value="CBS DOMAIN-CONTAINING PROTEIN CBSX3, MITOCHONDRIAL"/>
    <property type="match status" value="1"/>
</dbReference>
<feature type="domain" description="CBS" evidence="4">
    <location>
        <begin position="159"/>
        <end position="217"/>
    </location>
</feature>
<evidence type="ECO:0000313" key="5">
    <source>
        <dbReference type="EMBL" id="WOF17315.1"/>
    </source>
</evidence>
<dbReference type="SMART" id="SM00116">
    <property type="entry name" value="CBS"/>
    <property type="match status" value="4"/>
</dbReference>
<dbReference type="Proteomes" id="UP001301797">
    <property type="component" value="Chromosome"/>
</dbReference>
<evidence type="ECO:0000313" key="6">
    <source>
        <dbReference type="Proteomes" id="UP001301797"/>
    </source>
</evidence>
<sequence length="289" mass="31642">MHMDVKNNKSELMDIATHDVISVSPRKTIIGAVETMTKKGFRRLPVTDPGTHKIIGIVTAGDIINFMGGGEKFNLVSKKHNGNMISALNDSVREIMSTKAVTIRDNNKISEVIDTIVNKKCGGLPITSEEGILRGIVTERDILKVLCKNPNYLSVSDIMTKSPHVTSPDARICDVTKQMISNKFRRLPVVSDDVLFGIVTAMDIMNYLGDGDVFREMTTGDVSDVMSVPVRKLISGELYTTTPDESISRVAKEMIEKGVGAFPVINNSNLVGVVTEFDLVKALSKEQSQ</sequence>
<reference evidence="5 6" key="1">
    <citation type="submission" date="2019-09" db="EMBL/GenBank/DDBJ databases">
        <title>The complete genome of Methanoplanus sp. FWC-SCC4.</title>
        <authorList>
            <person name="Chen S.-C."/>
            <person name="Zhou Y.-Z."/>
            <person name="Lai M.-C."/>
        </authorList>
    </citation>
    <scope>NUCLEOTIDE SEQUENCE [LARGE SCALE GENOMIC DNA]</scope>
    <source>
        <strain evidence="5 6">FWC-SCC4</strain>
    </source>
</reference>
<organism evidence="5 6">
    <name type="scientific">Methanochimaera problematica</name>
    <dbReference type="NCBI Taxonomy" id="2609417"/>
    <lineage>
        <taxon>Archaea</taxon>
        <taxon>Methanobacteriati</taxon>
        <taxon>Methanobacteriota</taxon>
        <taxon>Stenosarchaea group</taxon>
        <taxon>Methanomicrobia</taxon>
        <taxon>Methanomicrobiales</taxon>
        <taxon>Methanomicrobiaceae</taxon>
        <taxon>Methanochimaera</taxon>
    </lineage>
</organism>
<dbReference type="EMBL" id="CP043875">
    <property type="protein sequence ID" value="WOF17315.1"/>
    <property type="molecule type" value="Genomic_DNA"/>
</dbReference>
<dbReference type="AlphaFoldDB" id="A0AA97FDA9"/>
<evidence type="ECO:0000259" key="4">
    <source>
        <dbReference type="PROSITE" id="PS51371"/>
    </source>
</evidence>
<dbReference type="PROSITE" id="PS51371">
    <property type="entry name" value="CBS"/>
    <property type="match status" value="4"/>
</dbReference>
<protein>
    <submittedName>
        <fullName evidence="5">CBS domain-containing protein</fullName>
    </submittedName>
</protein>
<evidence type="ECO:0000256" key="3">
    <source>
        <dbReference type="PROSITE-ProRule" id="PRU00703"/>
    </source>
</evidence>
<dbReference type="InterPro" id="IPR046342">
    <property type="entry name" value="CBS_dom_sf"/>
</dbReference>
<dbReference type="Gene3D" id="3.10.580.10">
    <property type="entry name" value="CBS-domain"/>
    <property type="match status" value="2"/>
</dbReference>
<dbReference type="KEGG" id="mefw:F1737_07315"/>
<keyword evidence="2" id="KW-0028">Amino-acid biosynthesis</keyword>
<accession>A0AA97FDA9</accession>
<evidence type="ECO:0000256" key="1">
    <source>
        <dbReference type="ARBA" id="ARBA00023122"/>
    </source>
</evidence>
<keyword evidence="2" id="KW-0486">Methionine biosynthesis</keyword>
<feature type="domain" description="CBS" evidence="4">
    <location>
        <begin position="16"/>
        <end position="73"/>
    </location>
</feature>
<keyword evidence="1 3" id="KW-0129">CBS domain</keyword>
<dbReference type="InterPro" id="IPR000644">
    <property type="entry name" value="CBS_dom"/>
</dbReference>
<evidence type="ECO:0000256" key="2">
    <source>
        <dbReference type="ARBA" id="ARBA00023167"/>
    </source>
</evidence>
<name>A0AA97FDA9_9EURY</name>
<gene>
    <name evidence="5" type="ORF">F1737_07315</name>
</gene>
<dbReference type="PANTHER" id="PTHR43080:SF2">
    <property type="entry name" value="CBS DOMAIN-CONTAINING PROTEIN"/>
    <property type="match status" value="1"/>
</dbReference>
<keyword evidence="6" id="KW-1185">Reference proteome</keyword>
<dbReference type="GO" id="GO:0009086">
    <property type="term" value="P:methionine biosynthetic process"/>
    <property type="evidence" value="ECO:0007669"/>
    <property type="project" value="UniProtKB-KW"/>
</dbReference>
<dbReference type="InterPro" id="IPR051257">
    <property type="entry name" value="Diverse_CBS-Domain"/>
</dbReference>
<dbReference type="CDD" id="cd17779">
    <property type="entry name" value="CBS_archAMPK_gamma-repeat1"/>
    <property type="match status" value="1"/>
</dbReference>
<dbReference type="SUPFAM" id="SSF54631">
    <property type="entry name" value="CBS-domain pair"/>
    <property type="match status" value="3"/>
</dbReference>
<feature type="domain" description="CBS" evidence="4">
    <location>
        <begin position="96"/>
        <end position="153"/>
    </location>
</feature>